<keyword evidence="2 4" id="KW-0689">Ribosomal protein</keyword>
<reference evidence="6 7" key="1">
    <citation type="submission" date="2019-01" db="EMBL/GenBank/DDBJ databases">
        <title>Nuclear Genome Assembly of the Microalgal Biofuel strain Nannochloropsis salina CCMP1776.</title>
        <authorList>
            <person name="Hovde B."/>
        </authorList>
    </citation>
    <scope>NUCLEOTIDE SEQUENCE [LARGE SCALE GENOMIC DNA]</scope>
    <source>
        <strain evidence="6 7">CCMP1776</strain>
    </source>
</reference>
<dbReference type="GO" id="GO:0006412">
    <property type="term" value="P:translation"/>
    <property type="evidence" value="ECO:0007669"/>
    <property type="project" value="InterPro"/>
</dbReference>
<evidence type="ECO:0000256" key="1">
    <source>
        <dbReference type="ARBA" id="ARBA00009362"/>
    </source>
</evidence>
<sequence>MVQARLRQYQVVGRHVPTEAQPNPTVFRMKIFAPNEVVAKSRFWYFLHQMHKMKKTTGEILDINELVERNSRIIKNYAIWLKYDSRSGTHNMYREYRDLTLTGAVDQLYAEMAGRHRARFRSIQIIRTGVVDAKDVKRAHTMQYHNSGIKFPLPHRIQRPPNKSLRGIYKAVRPNTYYH</sequence>
<keyword evidence="3 4" id="KW-0687">Ribonucleoprotein</keyword>
<gene>
    <name evidence="6" type="ORF">NSK_003230</name>
</gene>
<dbReference type="EMBL" id="SDOX01000011">
    <property type="protein sequence ID" value="TFJ85726.1"/>
    <property type="molecule type" value="Genomic_DNA"/>
</dbReference>
<evidence type="ECO:0000256" key="4">
    <source>
        <dbReference type="PIRNR" id="PIRNR002190"/>
    </source>
</evidence>
<comment type="caution">
    <text evidence="6">The sequence shown here is derived from an EMBL/GenBank/DDBJ whole genome shotgun (WGS) entry which is preliminary data.</text>
</comment>
<dbReference type="Proteomes" id="UP000355283">
    <property type="component" value="Unassembled WGS sequence"/>
</dbReference>
<dbReference type="FunFam" id="3.10.20.10:FF:000001">
    <property type="entry name" value="60S ribosomal protein L18a"/>
    <property type="match status" value="1"/>
</dbReference>
<dbReference type="PANTHER" id="PTHR10052">
    <property type="entry name" value="60S RIBOSOMAL PROTEIN L18A"/>
    <property type="match status" value="1"/>
</dbReference>
<feature type="domain" description="Large ribosomal subunit protein eL20" evidence="5">
    <location>
        <begin position="6"/>
        <end position="127"/>
    </location>
</feature>
<dbReference type="GO" id="GO:0003735">
    <property type="term" value="F:structural constituent of ribosome"/>
    <property type="evidence" value="ECO:0007669"/>
    <property type="project" value="InterPro"/>
</dbReference>
<proteinExistence type="inferred from homology"/>
<evidence type="ECO:0000313" key="6">
    <source>
        <dbReference type="EMBL" id="TFJ85726.1"/>
    </source>
</evidence>
<name>A0A4D9D2V3_9STRA</name>
<dbReference type="InterPro" id="IPR028877">
    <property type="entry name" value="Ribosomal_eL20"/>
</dbReference>
<dbReference type="SUPFAM" id="SSF160374">
    <property type="entry name" value="RplX-like"/>
    <property type="match status" value="1"/>
</dbReference>
<keyword evidence="7" id="KW-1185">Reference proteome</keyword>
<dbReference type="InterPro" id="IPR021138">
    <property type="entry name" value="Ribosomal_eL20_eukaryotes"/>
</dbReference>
<dbReference type="InterPro" id="IPR023573">
    <property type="entry name" value="Ribosomal_eL20_dom"/>
</dbReference>
<dbReference type="Pfam" id="PF01775">
    <property type="entry name" value="Ribosomal_L18A"/>
    <property type="match status" value="1"/>
</dbReference>
<evidence type="ECO:0000313" key="7">
    <source>
        <dbReference type="Proteomes" id="UP000355283"/>
    </source>
</evidence>
<protein>
    <recommendedName>
        <fullName evidence="4">60S ribosomal protein L18a</fullName>
    </recommendedName>
</protein>
<accession>A0A4D9D2V3</accession>
<dbReference type="GO" id="GO:1990904">
    <property type="term" value="C:ribonucleoprotein complex"/>
    <property type="evidence" value="ECO:0007669"/>
    <property type="project" value="UniProtKB-KW"/>
</dbReference>
<evidence type="ECO:0000256" key="3">
    <source>
        <dbReference type="ARBA" id="ARBA00023274"/>
    </source>
</evidence>
<dbReference type="Gene3D" id="3.10.20.10">
    <property type="match status" value="2"/>
</dbReference>
<dbReference type="FunFam" id="3.10.20.10:FF:000002">
    <property type="entry name" value="60S ribosomal protein L18a"/>
    <property type="match status" value="1"/>
</dbReference>
<evidence type="ECO:0000256" key="2">
    <source>
        <dbReference type="ARBA" id="ARBA00022980"/>
    </source>
</evidence>
<dbReference type="OrthoDB" id="1294322at2759"/>
<comment type="similarity">
    <text evidence="1 4">Belongs to the eukaryotic ribosomal protein eL20 family.</text>
</comment>
<organism evidence="6 7">
    <name type="scientific">Nannochloropsis salina CCMP1776</name>
    <dbReference type="NCBI Taxonomy" id="1027361"/>
    <lineage>
        <taxon>Eukaryota</taxon>
        <taxon>Sar</taxon>
        <taxon>Stramenopiles</taxon>
        <taxon>Ochrophyta</taxon>
        <taxon>Eustigmatophyceae</taxon>
        <taxon>Eustigmatales</taxon>
        <taxon>Monodopsidaceae</taxon>
        <taxon>Microchloropsis</taxon>
        <taxon>Microchloropsis salina</taxon>
    </lineage>
</organism>
<dbReference type="AlphaFoldDB" id="A0A4D9D2V3"/>
<dbReference type="HAMAP" id="MF_00273">
    <property type="entry name" value="Ribosomal_eL20"/>
    <property type="match status" value="1"/>
</dbReference>
<evidence type="ECO:0000259" key="5">
    <source>
        <dbReference type="Pfam" id="PF01775"/>
    </source>
</evidence>
<dbReference type="PIRSF" id="PIRSF002190">
    <property type="entry name" value="Ribosomal_L18a"/>
    <property type="match status" value="1"/>
</dbReference>
<dbReference type="GO" id="GO:0005840">
    <property type="term" value="C:ribosome"/>
    <property type="evidence" value="ECO:0007669"/>
    <property type="project" value="UniProtKB-KW"/>
</dbReference>